<evidence type="ECO:0000256" key="4">
    <source>
        <dbReference type="PROSITE-ProRule" id="PRU00284"/>
    </source>
</evidence>
<dbReference type="OrthoDB" id="9806477at2"/>
<keyword evidence="9" id="KW-1185">Reference proteome</keyword>
<reference evidence="9 10" key="1">
    <citation type="submission" date="2016-06" db="EMBL/GenBank/DDBJ databases">
        <title>Complete genome sequences of Bordetella bronchialis and Bordetella flabilis.</title>
        <authorList>
            <person name="LiPuma J.J."/>
            <person name="Spilker T."/>
        </authorList>
    </citation>
    <scope>NUCLEOTIDE SEQUENCE [LARGE SCALE GENOMIC DNA]</scope>
    <source>
        <strain evidence="8 10">AU17976</strain>
        <strain evidence="7 9">AU3182</strain>
    </source>
</reference>
<evidence type="ECO:0000256" key="2">
    <source>
        <dbReference type="ARBA" id="ARBA00022481"/>
    </source>
</evidence>
<dbReference type="CDD" id="cd11386">
    <property type="entry name" value="MCP_signal"/>
    <property type="match status" value="1"/>
</dbReference>
<evidence type="ECO:0000313" key="10">
    <source>
        <dbReference type="Proteomes" id="UP000092213"/>
    </source>
</evidence>
<dbReference type="PANTHER" id="PTHR43531">
    <property type="entry name" value="PROTEIN ICFG"/>
    <property type="match status" value="1"/>
</dbReference>
<dbReference type="GO" id="GO:0006935">
    <property type="term" value="P:chemotaxis"/>
    <property type="evidence" value="ECO:0007669"/>
    <property type="project" value="InterPro"/>
</dbReference>
<dbReference type="Proteomes" id="UP000091897">
    <property type="component" value="Chromosome"/>
</dbReference>
<dbReference type="PROSITE" id="PS50111">
    <property type="entry name" value="CHEMOTAXIS_TRANSDUC_2"/>
    <property type="match status" value="1"/>
</dbReference>
<dbReference type="GO" id="GO:0007165">
    <property type="term" value="P:signal transduction"/>
    <property type="evidence" value="ECO:0007669"/>
    <property type="project" value="UniProtKB-KW"/>
</dbReference>
<accession>A0A193FET1</accession>
<name>A0A193FET1_9BORD</name>
<dbReference type="InterPro" id="IPR051310">
    <property type="entry name" value="MCP_chemotaxis"/>
</dbReference>
<dbReference type="EMBL" id="CP016170">
    <property type="protein sequence ID" value="ANN65629.1"/>
    <property type="molecule type" value="Genomic_DNA"/>
</dbReference>
<evidence type="ECO:0000256" key="1">
    <source>
        <dbReference type="ARBA" id="ARBA00004370"/>
    </source>
</evidence>
<keyword evidence="2" id="KW-0488">Methylation</keyword>
<dbReference type="SUPFAM" id="SSF58104">
    <property type="entry name" value="Methyl-accepting chemotaxis protein (MCP) signaling domain"/>
    <property type="match status" value="1"/>
</dbReference>
<keyword evidence="4" id="KW-0807">Transducer</keyword>
<comment type="subcellular location">
    <subcellularLocation>
        <location evidence="1">Membrane</location>
    </subcellularLocation>
</comment>
<feature type="transmembrane region" description="Helical" evidence="5">
    <location>
        <begin position="109"/>
        <end position="129"/>
    </location>
</feature>
<dbReference type="EMBL" id="CP016171">
    <property type="protein sequence ID" value="ANN70658.1"/>
    <property type="molecule type" value="Genomic_DNA"/>
</dbReference>
<keyword evidence="5" id="KW-0812">Transmembrane</keyword>
<dbReference type="KEGG" id="bbro:BAU06_04350"/>
<organism evidence="8 10">
    <name type="scientific">Bordetella bronchialis</name>
    <dbReference type="NCBI Taxonomy" id="463025"/>
    <lineage>
        <taxon>Bacteria</taxon>
        <taxon>Pseudomonadati</taxon>
        <taxon>Pseudomonadota</taxon>
        <taxon>Betaproteobacteria</taxon>
        <taxon>Burkholderiales</taxon>
        <taxon>Alcaligenaceae</taxon>
        <taxon>Bordetella</taxon>
    </lineage>
</organism>
<feature type="transmembrane region" description="Helical" evidence="5">
    <location>
        <begin position="141"/>
        <end position="166"/>
    </location>
</feature>
<evidence type="ECO:0000313" key="7">
    <source>
        <dbReference type="EMBL" id="ANN65629.1"/>
    </source>
</evidence>
<evidence type="ECO:0000313" key="8">
    <source>
        <dbReference type="EMBL" id="ANN70658.1"/>
    </source>
</evidence>
<dbReference type="PRINTS" id="PR00260">
    <property type="entry name" value="CHEMTRNSDUCR"/>
</dbReference>
<dbReference type="Proteomes" id="UP000092213">
    <property type="component" value="Chromosome"/>
</dbReference>
<proteinExistence type="inferred from homology"/>
<dbReference type="AlphaFoldDB" id="A0A193FET1"/>
<dbReference type="Gene3D" id="1.10.287.950">
    <property type="entry name" value="Methyl-accepting chemotaxis protein"/>
    <property type="match status" value="1"/>
</dbReference>
<dbReference type="GO" id="GO:0005886">
    <property type="term" value="C:plasma membrane"/>
    <property type="evidence" value="ECO:0007669"/>
    <property type="project" value="TreeGrafter"/>
</dbReference>
<dbReference type="PANTHER" id="PTHR43531:SF14">
    <property type="entry name" value="METHYL-ACCEPTING CHEMOTAXIS PROTEIN I-RELATED"/>
    <property type="match status" value="1"/>
</dbReference>
<dbReference type="GO" id="GO:0004888">
    <property type="term" value="F:transmembrane signaling receptor activity"/>
    <property type="evidence" value="ECO:0007669"/>
    <property type="project" value="InterPro"/>
</dbReference>
<evidence type="ECO:0000259" key="6">
    <source>
        <dbReference type="PROSITE" id="PS50111"/>
    </source>
</evidence>
<evidence type="ECO:0000313" key="9">
    <source>
        <dbReference type="Proteomes" id="UP000091897"/>
    </source>
</evidence>
<dbReference type="STRING" id="463025.BAU08_04325"/>
<dbReference type="FunFam" id="1.10.287.950:FF:000001">
    <property type="entry name" value="Methyl-accepting chemotaxis sensory transducer"/>
    <property type="match status" value="1"/>
</dbReference>
<dbReference type="RefSeq" id="WP_066344770.1">
    <property type="nucleotide sequence ID" value="NZ_CBCSFJ010000009.1"/>
</dbReference>
<feature type="transmembrane region" description="Helical" evidence="5">
    <location>
        <begin position="20"/>
        <end position="37"/>
    </location>
</feature>
<evidence type="ECO:0000256" key="5">
    <source>
        <dbReference type="SAM" id="Phobius"/>
    </source>
</evidence>
<dbReference type="InterPro" id="IPR004090">
    <property type="entry name" value="Chemotax_Me-accpt_rcpt"/>
</dbReference>
<dbReference type="SMART" id="SM00283">
    <property type="entry name" value="MA"/>
    <property type="match status" value="1"/>
</dbReference>
<evidence type="ECO:0000256" key="3">
    <source>
        <dbReference type="ARBA" id="ARBA00029447"/>
    </source>
</evidence>
<feature type="transmembrane region" description="Helical" evidence="5">
    <location>
        <begin position="43"/>
        <end position="62"/>
    </location>
</feature>
<sequence length="510" mass="54355">MRDTALLLEASYRRVDRAMLPLLWVLFLIAMALAPQYGRWTSALAVGLPAAILPTLLIVWWPSRLLTRLVVASALMVFAALQIHLMSGMTEMHFGVFVLLSLLLAYRDWRPIACAAIVIAIHHVSFNFLQQWGYGVSCFTTPGLGILALHASYVVVQAGALGWLAWRMEKDAVTAEELARLSAHLGREAGAFDLRFGRLDMNSELAGAFKATMDQVHRTMSHVRMGVLSMSAASHELMQGNTQLEERTRIQADSLQRTVASMQMLADNVHNNAANADTAAKLAAAARQVAGTGSQAVTEVAGVMGEIRQEAQKISEITGLIDSIAFQTNILALNAAVEAARAGESGRGFAVVASEVRALAQRSATAAKDIRGLITASLDKTDNGARKADDAAAVMGEIVESVERVATIVSEIGHASQTQRAGIDEVNAAVAEIDDLTRQNATLVGTAATASSALESQAAQLMDAIGVFRLYDSAEAMRVHDVMADDDGYEDDGADAAYGARAANAPLLTA</sequence>
<dbReference type="InterPro" id="IPR004089">
    <property type="entry name" value="MCPsignal_dom"/>
</dbReference>
<feature type="domain" description="Methyl-accepting transducer" evidence="6">
    <location>
        <begin position="226"/>
        <end position="455"/>
    </location>
</feature>
<gene>
    <name evidence="7" type="ORF">BAU06_04350</name>
    <name evidence="8" type="ORF">BAU08_04325</name>
</gene>
<protein>
    <submittedName>
        <fullName evidence="8">Chemotaxis protein</fullName>
    </submittedName>
</protein>
<keyword evidence="5" id="KW-0472">Membrane</keyword>
<comment type="similarity">
    <text evidence="3">Belongs to the methyl-accepting chemotaxis (MCP) protein family.</text>
</comment>
<dbReference type="Pfam" id="PF00015">
    <property type="entry name" value="MCPsignal"/>
    <property type="match status" value="1"/>
</dbReference>
<keyword evidence="5" id="KW-1133">Transmembrane helix</keyword>